<dbReference type="Pfam" id="PF02714">
    <property type="entry name" value="RSN1_7TM"/>
    <property type="match status" value="1"/>
</dbReference>
<dbReference type="STRING" id="39966.A0A369KEZ2"/>
<protein>
    <recommendedName>
        <fullName evidence="3">CSC1/OSCA1-like 7TM region domain-containing protein</fullName>
    </recommendedName>
</protein>
<feature type="transmembrane region" description="Helical" evidence="2">
    <location>
        <begin position="824"/>
        <end position="851"/>
    </location>
</feature>
<dbReference type="GO" id="GO:0005886">
    <property type="term" value="C:plasma membrane"/>
    <property type="evidence" value="ECO:0007669"/>
    <property type="project" value="TreeGrafter"/>
</dbReference>
<feature type="transmembrane region" description="Helical" evidence="2">
    <location>
        <begin position="161"/>
        <end position="182"/>
    </location>
</feature>
<name>A0A369KEZ2_HYPMA</name>
<feature type="transmembrane region" description="Helical" evidence="2">
    <location>
        <begin position="337"/>
        <end position="356"/>
    </location>
</feature>
<feature type="compositionally biased region" description="Basic and acidic residues" evidence="1">
    <location>
        <begin position="505"/>
        <end position="515"/>
    </location>
</feature>
<comment type="caution">
    <text evidence="4">The sequence shown here is derived from an EMBL/GenBank/DDBJ whole genome shotgun (WGS) entry which is preliminary data.</text>
</comment>
<dbReference type="OrthoDB" id="2591106at2759"/>
<dbReference type="PANTHER" id="PTHR13018">
    <property type="entry name" value="PROBABLE MEMBRANE PROTEIN DUF221-RELATED"/>
    <property type="match status" value="1"/>
</dbReference>
<feature type="compositionally biased region" description="Low complexity" evidence="1">
    <location>
        <begin position="68"/>
        <end position="98"/>
    </location>
</feature>
<feature type="region of interest" description="Disordered" evidence="1">
    <location>
        <begin position="670"/>
        <end position="729"/>
    </location>
</feature>
<dbReference type="InterPro" id="IPR003864">
    <property type="entry name" value="CSC1/OSCA1-like_7TM"/>
</dbReference>
<organism evidence="4 5">
    <name type="scientific">Hypsizygus marmoreus</name>
    <name type="common">White beech mushroom</name>
    <name type="synonym">Agaricus marmoreus</name>
    <dbReference type="NCBI Taxonomy" id="39966"/>
    <lineage>
        <taxon>Eukaryota</taxon>
        <taxon>Fungi</taxon>
        <taxon>Dikarya</taxon>
        <taxon>Basidiomycota</taxon>
        <taxon>Agaricomycotina</taxon>
        <taxon>Agaricomycetes</taxon>
        <taxon>Agaricomycetidae</taxon>
        <taxon>Agaricales</taxon>
        <taxon>Tricholomatineae</taxon>
        <taxon>Lyophyllaceae</taxon>
        <taxon>Hypsizygus</taxon>
    </lineage>
</organism>
<feature type="transmembrane region" description="Helical" evidence="2">
    <location>
        <begin position="252"/>
        <end position="276"/>
    </location>
</feature>
<feature type="transmembrane region" description="Helical" evidence="2">
    <location>
        <begin position="1011"/>
        <end position="1035"/>
    </location>
</feature>
<feature type="region of interest" description="Disordered" evidence="1">
    <location>
        <begin position="21"/>
        <end position="98"/>
    </location>
</feature>
<feature type="transmembrane region" description="Helical" evidence="2">
    <location>
        <begin position="914"/>
        <end position="939"/>
    </location>
</feature>
<feature type="transmembrane region" description="Helical" evidence="2">
    <location>
        <begin position="1074"/>
        <end position="1095"/>
    </location>
</feature>
<feature type="compositionally biased region" description="Basic and acidic residues" evidence="1">
    <location>
        <begin position="701"/>
        <end position="713"/>
    </location>
</feature>
<dbReference type="Proteomes" id="UP000076154">
    <property type="component" value="Unassembled WGS sequence"/>
</dbReference>
<reference evidence="4" key="1">
    <citation type="submission" date="2018-04" db="EMBL/GenBank/DDBJ databases">
        <title>Whole genome sequencing of Hypsizygus marmoreus.</title>
        <authorList>
            <person name="Choi I.-G."/>
            <person name="Min B."/>
            <person name="Kim J.-G."/>
            <person name="Kim S."/>
            <person name="Oh Y.-L."/>
            <person name="Kong W.-S."/>
            <person name="Park H."/>
            <person name="Jeong J."/>
            <person name="Song E.-S."/>
        </authorList>
    </citation>
    <scope>NUCLEOTIDE SEQUENCE [LARGE SCALE GENOMIC DNA]</scope>
    <source>
        <strain evidence="4">51987-8</strain>
    </source>
</reference>
<keyword evidence="2" id="KW-0472">Membrane</keyword>
<evidence type="ECO:0000256" key="1">
    <source>
        <dbReference type="SAM" id="MobiDB-lite"/>
    </source>
</evidence>
<feature type="transmembrane region" description="Helical" evidence="2">
    <location>
        <begin position="1041"/>
        <end position="1062"/>
    </location>
</feature>
<evidence type="ECO:0000259" key="3">
    <source>
        <dbReference type="Pfam" id="PF02714"/>
    </source>
</evidence>
<feature type="region of interest" description="Disordered" evidence="1">
    <location>
        <begin position="1156"/>
        <end position="1175"/>
    </location>
</feature>
<dbReference type="InterPro" id="IPR045122">
    <property type="entry name" value="Csc1-like"/>
</dbReference>
<feature type="transmembrane region" description="Helical" evidence="2">
    <location>
        <begin position="959"/>
        <end position="982"/>
    </location>
</feature>
<sequence length="1306" mass="142106">MTSVMLASQAYSLILIRPRRPHDQWTSPGPSNTIPTNNGSDLTSSPANTQPQDSPSKTITSNGNSQSTLRTPTTFTNTLPVDTTTQPTTTFTSISESTLTLTPSESSASISSSIIPSGSPSISPSPSGSAILSTITPTPESGINTRSICIGTGLDASSEGLLASVILPSAIGLVLWLLFAIVRPRFRQIYGLREWFIQQDLRPKPLGPSFFAFLFPHVPLVPSIPSDVSNAGRSAAQDAELFPSDEQLNQRALWISLLIVLGWTFLGLAGALPLYLVTTPCLAQSAPPAVFGGAYSTLQDLSLMRLLQLFDNGDISTSNLAKIQARAADADPQNARVRVIVLTALTLGLGVLPALWKITRELGNLIVHRKNFTEVLCEGKELGWLSATKAPGFIGWGEKRLKDFILKAGLSLSMDPRDSRNGVRARNGERRTQNRTEERQPLTRAEEATVEVDIQSLFSIGDTQALALLIDERDEILENLEIAETRYISSFRITTPDPSIADYEPTPRADGDRPYISRPLPLGQNSTGRGRRRRANPAFAASSLAPTSFVAPSQYYKLRSVQGVSGGRFADSGMDQEPSLTDSINSRVIGSRFLEVNRNSVAYGRLPLGSHVVVEKSGQLGPSNSAQGDSVRFSIPDPRRFGPNYMESTEDTHVNEMGVLDEEWVDLSKEHPLDSDTEPNGPLPGPSSFMRRPRNSPIPTARRETFPLRRDNDADPDSLPPPHLRLQPSQPFVRPLDGLNFDDLGAVYADITQWRSRLKVINAEIADAQRESYNDIADGARIKGWLMVGRGLRYIPGVQLIEGRAKEDIRWDVLQNERSALDSAVLWSIVVVVVVLLAAGLTAASGLALATAPDFAHYLPFLQPLLTTNTLAAGIATVLAPAVAVTLFASLAILLVQWIANVHGSISVSGGQLFVFKITFFILTSIAALWLMAVGALLFSIRAFSDNSGTSRSVASGSIYMSILALSVITSLAVIFPALLLLQPFRLWGVLRDERQAVTPRQRFRAVYPRTYNPSLATGACILAIVFASMFSLIFPLIGPAVVVLLFLTLIAHRYLVGYVYGRTHSQTGGLLQIWLVKRFGTLLSLQPILLGLIFLSREFWIEGGVLVGAGVAVIIFVETYVGWKTRLPGRKSLSPITQDSLSTFEVTAWNRSSRTVDDEGTSYGSSNGRTPRTRGSMASVLEMMSLTLAVMPSATTYRGPVPLQTETLDDLTATERAARTHPDAPPHLPPLPFTDHAEEMAGILYAPELIAPPPIIWLPNDSAGVAHSEAVDLQKYHDLQVTLDVRAKEDVMPRRSSSSRRRTSR</sequence>
<feature type="transmembrane region" description="Helical" evidence="2">
    <location>
        <begin position="1101"/>
        <end position="1124"/>
    </location>
</feature>
<dbReference type="InParanoid" id="A0A369KEZ2"/>
<proteinExistence type="predicted"/>
<dbReference type="PANTHER" id="PTHR13018:SF5">
    <property type="entry name" value="RE44586P"/>
    <property type="match status" value="1"/>
</dbReference>
<feature type="domain" description="CSC1/OSCA1-like 7TM region" evidence="3">
    <location>
        <begin position="825"/>
        <end position="1092"/>
    </location>
</feature>
<keyword evidence="2" id="KW-1133">Transmembrane helix</keyword>
<feature type="compositionally biased region" description="Polar residues" evidence="1">
    <location>
        <begin position="24"/>
        <end position="67"/>
    </location>
</feature>
<feature type="region of interest" description="Disordered" evidence="1">
    <location>
        <begin position="417"/>
        <end position="446"/>
    </location>
</feature>
<feature type="region of interest" description="Disordered" evidence="1">
    <location>
        <begin position="498"/>
        <end position="532"/>
    </location>
</feature>
<keyword evidence="2" id="KW-0812">Transmembrane</keyword>
<feature type="region of interest" description="Disordered" evidence="1">
    <location>
        <begin position="619"/>
        <end position="643"/>
    </location>
</feature>
<evidence type="ECO:0000256" key="2">
    <source>
        <dbReference type="SAM" id="Phobius"/>
    </source>
</evidence>
<keyword evidence="5" id="KW-1185">Reference proteome</keyword>
<feature type="transmembrane region" description="Helical" evidence="2">
    <location>
        <begin position="871"/>
        <end position="902"/>
    </location>
</feature>
<dbReference type="GO" id="GO:0005227">
    <property type="term" value="F:calcium-activated cation channel activity"/>
    <property type="evidence" value="ECO:0007669"/>
    <property type="project" value="InterPro"/>
</dbReference>
<accession>A0A369KEZ2</accession>
<evidence type="ECO:0000313" key="5">
    <source>
        <dbReference type="Proteomes" id="UP000076154"/>
    </source>
</evidence>
<evidence type="ECO:0000313" key="4">
    <source>
        <dbReference type="EMBL" id="RDB29476.1"/>
    </source>
</evidence>
<gene>
    <name evidence="4" type="ORF">Hypma_015935</name>
</gene>
<dbReference type="EMBL" id="LUEZ02000010">
    <property type="protein sequence ID" value="RDB29476.1"/>
    <property type="molecule type" value="Genomic_DNA"/>
</dbReference>